<dbReference type="RefSeq" id="WP_175226513.1">
    <property type="nucleotide sequence ID" value="NZ_CADIKH010000009.1"/>
</dbReference>
<dbReference type="InterPro" id="IPR029063">
    <property type="entry name" value="SAM-dependent_MTases_sf"/>
</dbReference>
<dbReference type="InterPro" id="IPR001091">
    <property type="entry name" value="RM_Methyltransferase"/>
</dbReference>
<dbReference type="EC" id="2.1.1.-" evidence="3"/>
<dbReference type="GO" id="GO:0003677">
    <property type="term" value="F:DNA binding"/>
    <property type="evidence" value="ECO:0007669"/>
    <property type="project" value="InterPro"/>
</dbReference>
<feature type="region of interest" description="Disordered" evidence="4">
    <location>
        <begin position="218"/>
        <end position="250"/>
    </location>
</feature>
<dbReference type="PRINTS" id="PR00508">
    <property type="entry name" value="S21N4MTFRASE"/>
</dbReference>
<dbReference type="AlphaFoldDB" id="A0A6J5DIU9"/>
<evidence type="ECO:0000256" key="1">
    <source>
        <dbReference type="ARBA" id="ARBA00022603"/>
    </source>
</evidence>
<evidence type="ECO:0000256" key="4">
    <source>
        <dbReference type="SAM" id="MobiDB-lite"/>
    </source>
</evidence>
<comment type="similarity">
    <text evidence="3">Belongs to the N(4)/N(6)-methyltransferase family.</text>
</comment>
<proteinExistence type="inferred from homology"/>
<accession>A0A6J5DIU9</accession>
<dbReference type="Proteomes" id="UP000494363">
    <property type="component" value="Unassembled WGS sequence"/>
</dbReference>
<evidence type="ECO:0000313" key="7">
    <source>
        <dbReference type="Proteomes" id="UP000494363"/>
    </source>
</evidence>
<dbReference type="GO" id="GO:0008170">
    <property type="term" value="F:N-methyltransferase activity"/>
    <property type="evidence" value="ECO:0007669"/>
    <property type="project" value="InterPro"/>
</dbReference>
<keyword evidence="2" id="KW-0808">Transferase</keyword>
<sequence length="377" mass="41749">MRATITPSVPTLRPLPAEAQRVLSLLATHTYEQVALTTGWSRGRIYALALATGTRKTEARIRERADQRRKRQWETFQSMMDTTVRADVLDFLEAIPDDSVSLHVTSTPYNIGKQYGDGIAADRMRYVYFHGWLMQVVSEIGRTLKAGGVVCLNVGKTVDWQERLMPMDVMLFENLRAAGLTFQDRIVLTSQHGLTPKRRLAGRHEMVLVFSKGEPAVFNPTPARTPQKNPGKRAYKGPNRGKLSGSPLGAHPTDVWDDIGQVRHNHPERKHGDHPAQFPVALPRRAILLYTNPGDVVCDTFCGSGSSAVAAVETGRHFIGADLFYEDLRAARIAAARPDTVSPLPGVCDESLAVWQAEARRVEHPARADNADLFNVA</sequence>
<name>A0A6J5DIU9_9BURK</name>
<gene>
    <name evidence="6" type="ORF">LMG29542_02228</name>
</gene>
<dbReference type="Gene3D" id="3.40.50.150">
    <property type="entry name" value="Vaccinia Virus protein VP39"/>
    <property type="match status" value="1"/>
</dbReference>
<protein>
    <recommendedName>
        <fullName evidence="3">Methyltransferase</fullName>
        <ecNumber evidence="3">2.1.1.-</ecNumber>
    </recommendedName>
</protein>
<evidence type="ECO:0000259" key="5">
    <source>
        <dbReference type="Pfam" id="PF01555"/>
    </source>
</evidence>
<keyword evidence="7" id="KW-1185">Reference proteome</keyword>
<evidence type="ECO:0000313" key="6">
    <source>
        <dbReference type="EMBL" id="CAB3754038.1"/>
    </source>
</evidence>
<feature type="domain" description="DNA methylase N-4/N-6" evidence="5">
    <location>
        <begin position="100"/>
        <end position="323"/>
    </location>
</feature>
<dbReference type="SUPFAM" id="SSF53335">
    <property type="entry name" value="S-adenosyl-L-methionine-dependent methyltransferases"/>
    <property type="match status" value="1"/>
</dbReference>
<dbReference type="EMBL" id="CADIKH010000009">
    <property type="protein sequence ID" value="CAB3754038.1"/>
    <property type="molecule type" value="Genomic_DNA"/>
</dbReference>
<dbReference type="GO" id="GO:0032259">
    <property type="term" value="P:methylation"/>
    <property type="evidence" value="ECO:0007669"/>
    <property type="project" value="UniProtKB-KW"/>
</dbReference>
<evidence type="ECO:0000256" key="3">
    <source>
        <dbReference type="RuleBase" id="RU362026"/>
    </source>
</evidence>
<organism evidence="6 7">
    <name type="scientific">Paraburkholderia humisilvae</name>
    <dbReference type="NCBI Taxonomy" id="627669"/>
    <lineage>
        <taxon>Bacteria</taxon>
        <taxon>Pseudomonadati</taxon>
        <taxon>Pseudomonadota</taxon>
        <taxon>Betaproteobacteria</taxon>
        <taxon>Burkholderiales</taxon>
        <taxon>Burkholderiaceae</taxon>
        <taxon>Paraburkholderia</taxon>
    </lineage>
</organism>
<dbReference type="InterPro" id="IPR002941">
    <property type="entry name" value="DNA_methylase_N4/N6"/>
</dbReference>
<keyword evidence="1" id="KW-0489">Methyltransferase</keyword>
<evidence type="ECO:0000256" key="2">
    <source>
        <dbReference type="ARBA" id="ARBA00022679"/>
    </source>
</evidence>
<dbReference type="Pfam" id="PF01555">
    <property type="entry name" value="N6_N4_Mtase"/>
    <property type="match status" value="1"/>
</dbReference>
<reference evidence="6 7" key="1">
    <citation type="submission" date="2020-04" db="EMBL/GenBank/DDBJ databases">
        <authorList>
            <person name="De Canck E."/>
        </authorList>
    </citation>
    <scope>NUCLEOTIDE SEQUENCE [LARGE SCALE GENOMIC DNA]</scope>
    <source>
        <strain evidence="6 7">LMG 29542</strain>
    </source>
</reference>